<name>A0A8S5NQ00_9CAUD</name>
<evidence type="ECO:0000313" key="1">
    <source>
        <dbReference type="EMBL" id="DAD96123.1"/>
    </source>
</evidence>
<dbReference type="EMBL" id="BK015209">
    <property type="protein sequence ID" value="DAD96123.1"/>
    <property type="molecule type" value="Genomic_DNA"/>
</dbReference>
<proteinExistence type="predicted"/>
<accession>A0A8S5NQ00</accession>
<reference evidence="1" key="1">
    <citation type="journal article" date="2021" name="Proc. Natl. Acad. Sci. U.S.A.">
        <title>A Catalog of Tens of Thousands of Viruses from Human Metagenomes Reveals Hidden Associations with Chronic Diseases.</title>
        <authorList>
            <person name="Tisza M.J."/>
            <person name="Buck C.B."/>
        </authorList>
    </citation>
    <scope>NUCLEOTIDE SEQUENCE</scope>
    <source>
        <strain evidence="1">Ct2th6</strain>
    </source>
</reference>
<sequence length="37" mass="4443">MNVSVLISVIWIRFFDREKECLQDSPAWKVIAERIHL</sequence>
<protein>
    <submittedName>
        <fullName evidence="1">Uncharacterized protein</fullName>
    </submittedName>
</protein>
<organism evidence="1">
    <name type="scientific">Myoviridae sp. ct2th6</name>
    <dbReference type="NCBI Taxonomy" id="2826606"/>
    <lineage>
        <taxon>Viruses</taxon>
        <taxon>Duplodnaviria</taxon>
        <taxon>Heunggongvirae</taxon>
        <taxon>Uroviricota</taxon>
        <taxon>Caudoviricetes</taxon>
    </lineage>
</organism>